<dbReference type="InterPro" id="IPR001123">
    <property type="entry name" value="LeuE-type"/>
</dbReference>
<dbReference type="GO" id="GO:0015171">
    <property type="term" value="F:amino acid transmembrane transporter activity"/>
    <property type="evidence" value="ECO:0007669"/>
    <property type="project" value="TreeGrafter"/>
</dbReference>
<reference evidence="7 8" key="1">
    <citation type="submission" date="2017-02" db="EMBL/GenBank/DDBJ databases">
        <title>Pseudoalteromonas ulvae TC14 Genome.</title>
        <authorList>
            <person name="Molmeret M."/>
        </authorList>
    </citation>
    <scope>NUCLEOTIDE SEQUENCE [LARGE SCALE GENOMIC DNA]</scope>
    <source>
        <strain evidence="7">TC14</strain>
    </source>
</reference>
<dbReference type="GO" id="GO:0005886">
    <property type="term" value="C:plasma membrane"/>
    <property type="evidence" value="ECO:0007669"/>
    <property type="project" value="UniProtKB-SubCell"/>
</dbReference>
<evidence type="ECO:0000256" key="3">
    <source>
        <dbReference type="ARBA" id="ARBA00022692"/>
    </source>
</evidence>
<feature type="transmembrane region" description="Helical" evidence="6">
    <location>
        <begin position="6"/>
        <end position="29"/>
    </location>
</feature>
<feature type="transmembrane region" description="Helical" evidence="6">
    <location>
        <begin position="182"/>
        <end position="199"/>
    </location>
</feature>
<feature type="transmembrane region" description="Helical" evidence="6">
    <location>
        <begin position="41"/>
        <end position="69"/>
    </location>
</feature>
<dbReference type="RefSeq" id="WP_086742107.1">
    <property type="nucleotide sequence ID" value="NZ_MWPV01000001.1"/>
</dbReference>
<comment type="subcellular location">
    <subcellularLocation>
        <location evidence="1">Cell membrane</location>
        <topology evidence="1">Multi-pass membrane protein</topology>
    </subcellularLocation>
</comment>
<protein>
    <recommendedName>
        <fullName evidence="9">Lysine transporter LysE</fullName>
    </recommendedName>
</protein>
<evidence type="ECO:0000256" key="5">
    <source>
        <dbReference type="ARBA" id="ARBA00023136"/>
    </source>
</evidence>
<evidence type="ECO:0000256" key="1">
    <source>
        <dbReference type="ARBA" id="ARBA00004651"/>
    </source>
</evidence>
<evidence type="ECO:0000256" key="4">
    <source>
        <dbReference type="ARBA" id="ARBA00022989"/>
    </source>
</evidence>
<feature type="transmembrane region" description="Helical" evidence="6">
    <location>
        <begin position="75"/>
        <end position="93"/>
    </location>
</feature>
<keyword evidence="2" id="KW-1003">Cell membrane</keyword>
<dbReference type="Proteomes" id="UP000194841">
    <property type="component" value="Unassembled WGS sequence"/>
</dbReference>
<keyword evidence="5 6" id="KW-0472">Membrane</keyword>
<accession>A0A244CTE5</accession>
<comment type="caution">
    <text evidence="7">The sequence shown here is derived from an EMBL/GenBank/DDBJ whole genome shotgun (WGS) entry which is preliminary data.</text>
</comment>
<dbReference type="EMBL" id="MWPV01000001">
    <property type="protein sequence ID" value="OUL58726.1"/>
    <property type="molecule type" value="Genomic_DNA"/>
</dbReference>
<dbReference type="GO" id="GO:0033228">
    <property type="term" value="P:cysteine export across plasma membrane"/>
    <property type="evidence" value="ECO:0007669"/>
    <property type="project" value="TreeGrafter"/>
</dbReference>
<organism evidence="7 8">
    <name type="scientific">Pseudoalteromonas ulvae</name>
    <dbReference type="NCBI Taxonomy" id="107327"/>
    <lineage>
        <taxon>Bacteria</taxon>
        <taxon>Pseudomonadati</taxon>
        <taxon>Pseudomonadota</taxon>
        <taxon>Gammaproteobacteria</taxon>
        <taxon>Alteromonadales</taxon>
        <taxon>Pseudoalteromonadaceae</taxon>
        <taxon>Pseudoalteromonas</taxon>
    </lineage>
</organism>
<dbReference type="PANTHER" id="PTHR30086">
    <property type="entry name" value="ARGININE EXPORTER PROTEIN ARGO"/>
    <property type="match status" value="1"/>
</dbReference>
<evidence type="ECO:0000256" key="2">
    <source>
        <dbReference type="ARBA" id="ARBA00022475"/>
    </source>
</evidence>
<keyword evidence="8" id="KW-1185">Reference proteome</keyword>
<dbReference type="Pfam" id="PF01810">
    <property type="entry name" value="LysE"/>
    <property type="match status" value="1"/>
</dbReference>
<name>A0A244CTE5_PSEDV</name>
<sequence>MTELINLWVPLLLFGLLATLSPGPNNLLLTLQGANMGFKSAVPFIMGIRVGIIALFVVMASGIAGLLVLEPNALVVMKFIGAAYMCWLAYTLIQNKQKQAITGPVNLSFWRGLVAQFVNPKSLLMVMTCISAFSLPTPLYWASVVQACVIFSLVGLCANIVWTLVGVWINRKLATEIAKQRFNHLLACLTILTVLMLFYD</sequence>
<keyword evidence="3 6" id="KW-0812">Transmembrane</keyword>
<feature type="transmembrane region" description="Helical" evidence="6">
    <location>
        <begin position="139"/>
        <end position="170"/>
    </location>
</feature>
<evidence type="ECO:0000256" key="6">
    <source>
        <dbReference type="SAM" id="Phobius"/>
    </source>
</evidence>
<dbReference type="PANTHER" id="PTHR30086:SF20">
    <property type="entry name" value="ARGININE EXPORTER PROTEIN ARGO-RELATED"/>
    <property type="match status" value="1"/>
</dbReference>
<dbReference type="OrthoDB" id="9812084at2"/>
<evidence type="ECO:0000313" key="8">
    <source>
        <dbReference type="Proteomes" id="UP000194841"/>
    </source>
</evidence>
<keyword evidence="4 6" id="KW-1133">Transmembrane helix</keyword>
<dbReference type="AlphaFoldDB" id="A0A244CTE5"/>
<evidence type="ECO:0000313" key="7">
    <source>
        <dbReference type="EMBL" id="OUL58726.1"/>
    </source>
</evidence>
<evidence type="ECO:0008006" key="9">
    <source>
        <dbReference type="Google" id="ProtNLM"/>
    </source>
</evidence>
<gene>
    <name evidence="7" type="ORF">B1199_00080</name>
</gene>
<proteinExistence type="predicted"/>